<evidence type="ECO:0000313" key="5">
    <source>
        <dbReference type="EMBL" id="SFC79526.1"/>
    </source>
</evidence>
<proteinExistence type="predicted"/>
<dbReference type="STRING" id="728005.SAMN04488059_11179"/>
<dbReference type="Proteomes" id="UP000182258">
    <property type="component" value="Unassembled WGS sequence"/>
</dbReference>
<dbReference type="PANTHER" id="PTHR30146:SF109">
    <property type="entry name" value="HTH-TYPE TRANSCRIPTIONAL REGULATOR GALS"/>
    <property type="match status" value="1"/>
</dbReference>
<dbReference type="SUPFAM" id="SSF47413">
    <property type="entry name" value="lambda repressor-like DNA-binding domains"/>
    <property type="match status" value="1"/>
</dbReference>
<keyword evidence="1" id="KW-0805">Transcription regulation</keyword>
<dbReference type="Pfam" id="PF13377">
    <property type="entry name" value="Peripla_BP_3"/>
    <property type="match status" value="1"/>
</dbReference>
<dbReference type="PANTHER" id="PTHR30146">
    <property type="entry name" value="LACI-RELATED TRANSCRIPTIONAL REPRESSOR"/>
    <property type="match status" value="1"/>
</dbReference>
<evidence type="ECO:0000256" key="3">
    <source>
        <dbReference type="ARBA" id="ARBA00023163"/>
    </source>
</evidence>
<sequence>MARLKCAGQSGVVRALASVAVAAGGPRGINKVSEDDVPVAIIGKRGIKPSGKPTLKTIAQMTGFAVTTISRALNNAPELSQDTRDRVQKIAAEIGYLPDRTALRLRTGRTNVIALVLEPDEQIYGFGSSIVTGLSEAVRNTAYHIVITPLFRNVEPIEPIKHIVRNRMADGVLFSKAESFDERIRMLIDNDFPFVSHGRTNWPDSHAWVDFDNQAYAYGATKRLAEKGCKKISIILPDSALTYADHLKTGLSRAATEAGVDYEFAADVNLGSPTDAIRNYVMKRTKRPDGPDGWVCASEVSALAVIGALNESGKTVGGNVHVVSKQASEMFAQFQPGAETVFEDFIDAGRQMGSLLLRRIAGEEIGDLHHLAEPKFDWKD</sequence>
<evidence type="ECO:0000256" key="2">
    <source>
        <dbReference type="ARBA" id="ARBA00023125"/>
    </source>
</evidence>
<dbReference type="InterPro" id="IPR028082">
    <property type="entry name" value="Peripla_BP_I"/>
</dbReference>
<name>A0A1I1M381_9HYPH</name>
<accession>A0A1I1M381</accession>
<dbReference type="GO" id="GO:0000976">
    <property type="term" value="F:transcription cis-regulatory region binding"/>
    <property type="evidence" value="ECO:0007669"/>
    <property type="project" value="TreeGrafter"/>
</dbReference>
<evidence type="ECO:0000256" key="1">
    <source>
        <dbReference type="ARBA" id="ARBA00023015"/>
    </source>
</evidence>
<feature type="domain" description="HTH lacI-type" evidence="4">
    <location>
        <begin position="53"/>
        <end position="107"/>
    </location>
</feature>
<dbReference type="SMART" id="SM00354">
    <property type="entry name" value="HTH_LACI"/>
    <property type="match status" value="1"/>
</dbReference>
<dbReference type="EMBL" id="FOMB01000011">
    <property type="protein sequence ID" value="SFC79526.1"/>
    <property type="molecule type" value="Genomic_DNA"/>
</dbReference>
<evidence type="ECO:0000259" key="4">
    <source>
        <dbReference type="PROSITE" id="PS50932"/>
    </source>
</evidence>
<evidence type="ECO:0000313" key="6">
    <source>
        <dbReference type="Proteomes" id="UP000182258"/>
    </source>
</evidence>
<protein>
    <submittedName>
        <fullName evidence="5">Transcriptional regulator, LacI family</fullName>
    </submittedName>
</protein>
<dbReference type="InterPro" id="IPR046335">
    <property type="entry name" value="LacI/GalR-like_sensor"/>
</dbReference>
<dbReference type="Pfam" id="PF00356">
    <property type="entry name" value="LacI"/>
    <property type="match status" value="1"/>
</dbReference>
<dbReference type="InterPro" id="IPR010982">
    <property type="entry name" value="Lambda_DNA-bd_dom_sf"/>
</dbReference>
<dbReference type="SUPFAM" id="SSF53822">
    <property type="entry name" value="Periplasmic binding protein-like I"/>
    <property type="match status" value="1"/>
</dbReference>
<dbReference type="InterPro" id="IPR000843">
    <property type="entry name" value="HTH_LacI"/>
</dbReference>
<gene>
    <name evidence="5" type="ORF">SAMN04488059_11179</name>
</gene>
<dbReference type="Gene3D" id="3.40.50.2300">
    <property type="match status" value="2"/>
</dbReference>
<dbReference type="GO" id="GO:0003700">
    <property type="term" value="F:DNA-binding transcription factor activity"/>
    <property type="evidence" value="ECO:0007669"/>
    <property type="project" value="TreeGrafter"/>
</dbReference>
<dbReference type="CDD" id="cd20009">
    <property type="entry name" value="PBP1_RafR-like"/>
    <property type="match status" value="1"/>
</dbReference>
<dbReference type="CDD" id="cd01392">
    <property type="entry name" value="HTH_LacI"/>
    <property type="match status" value="1"/>
</dbReference>
<reference evidence="5 6" key="1">
    <citation type="submission" date="2016-10" db="EMBL/GenBank/DDBJ databases">
        <authorList>
            <person name="de Groot N.N."/>
        </authorList>
    </citation>
    <scope>NUCLEOTIDE SEQUENCE [LARGE SCALE GENOMIC DNA]</scope>
    <source>
        <strain evidence="5 6">CGMCC 1.10210</strain>
    </source>
</reference>
<dbReference type="AlphaFoldDB" id="A0A1I1M381"/>
<dbReference type="Gene3D" id="1.10.260.40">
    <property type="entry name" value="lambda repressor-like DNA-binding domains"/>
    <property type="match status" value="1"/>
</dbReference>
<organism evidence="5 6">
    <name type="scientific">Devosia psychrophila</name>
    <dbReference type="NCBI Taxonomy" id="728005"/>
    <lineage>
        <taxon>Bacteria</taxon>
        <taxon>Pseudomonadati</taxon>
        <taxon>Pseudomonadota</taxon>
        <taxon>Alphaproteobacteria</taxon>
        <taxon>Hyphomicrobiales</taxon>
        <taxon>Devosiaceae</taxon>
        <taxon>Devosia</taxon>
    </lineage>
</organism>
<dbReference type="PROSITE" id="PS50932">
    <property type="entry name" value="HTH_LACI_2"/>
    <property type="match status" value="1"/>
</dbReference>
<keyword evidence="2" id="KW-0238">DNA-binding</keyword>
<keyword evidence="3" id="KW-0804">Transcription</keyword>